<sequence length="57" mass="5875">MNPQHQLIDRDVAVVDAGATGLMAARRLTRAGVSVSVLEARDRVGAARASGSKTVTA</sequence>
<feature type="domain" description="Amine oxidase" evidence="1">
    <location>
        <begin position="20"/>
        <end position="45"/>
    </location>
</feature>
<dbReference type="Gene3D" id="3.50.50.60">
    <property type="entry name" value="FAD/NAD(P)-binding domain"/>
    <property type="match status" value="1"/>
</dbReference>
<evidence type="ECO:0000313" key="2">
    <source>
        <dbReference type="EMBL" id="QDC25017.1"/>
    </source>
</evidence>
<dbReference type="OrthoDB" id="337830at2"/>
<reference evidence="2 3" key="1">
    <citation type="submission" date="2019-05" db="EMBL/GenBank/DDBJ databases">
        <title>Georgenia *** sp. nov., and Georgenia *** sp. nov., isolated from the intestinal contents of plateau pika (Ochotona curzoniae) in the Qinghai-Tibet plateau of China.</title>
        <authorList>
            <person name="Tian Z."/>
        </authorList>
    </citation>
    <scope>NUCLEOTIDE SEQUENCE [LARGE SCALE GENOMIC DNA]</scope>
    <source>
        <strain evidence="2 3">Z443</strain>
    </source>
</reference>
<dbReference type="GO" id="GO:0016491">
    <property type="term" value="F:oxidoreductase activity"/>
    <property type="evidence" value="ECO:0007669"/>
    <property type="project" value="InterPro"/>
</dbReference>
<dbReference type="Pfam" id="PF01593">
    <property type="entry name" value="Amino_oxidase"/>
    <property type="match status" value="1"/>
</dbReference>
<name>A0A5B8C4D6_9MICO</name>
<proteinExistence type="predicted"/>
<dbReference type="EMBL" id="CP040915">
    <property type="protein sequence ID" value="QDC25017.1"/>
    <property type="molecule type" value="Genomic_DNA"/>
</dbReference>
<dbReference type="SUPFAM" id="SSF51905">
    <property type="entry name" value="FAD/NAD(P)-binding domain"/>
    <property type="match status" value="1"/>
</dbReference>
<dbReference type="Proteomes" id="UP000314616">
    <property type="component" value="Chromosome"/>
</dbReference>
<dbReference type="InterPro" id="IPR002937">
    <property type="entry name" value="Amino_oxidase"/>
</dbReference>
<dbReference type="AlphaFoldDB" id="A0A5B8C4D6"/>
<dbReference type="KEGG" id="gyu:FE374_10730"/>
<evidence type="ECO:0000259" key="1">
    <source>
        <dbReference type="Pfam" id="PF01593"/>
    </source>
</evidence>
<accession>A0A5B8C4D6</accession>
<evidence type="ECO:0000313" key="3">
    <source>
        <dbReference type="Proteomes" id="UP000314616"/>
    </source>
</evidence>
<gene>
    <name evidence="2" type="ORF">FE374_10730</name>
</gene>
<protein>
    <recommendedName>
        <fullName evidence="1">Amine oxidase domain-containing protein</fullName>
    </recommendedName>
</protein>
<organism evidence="2 3">
    <name type="scientific">Georgenia yuyongxinii</name>
    <dbReference type="NCBI Taxonomy" id="2589797"/>
    <lineage>
        <taxon>Bacteria</taxon>
        <taxon>Bacillati</taxon>
        <taxon>Actinomycetota</taxon>
        <taxon>Actinomycetes</taxon>
        <taxon>Micrococcales</taxon>
        <taxon>Bogoriellaceae</taxon>
        <taxon>Georgenia</taxon>
    </lineage>
</organism>
<dbReference type="InterPro" id="IPR036188">
    <property type="entry name" value="FAD/NAD-bd_sf"/>
</dbReference>